<name>A0A2P6MUE0_9EUKA</name>
<accession>A0A2P6MUE0</accession>
<gene>
    <name evidence="1" type="ORF">PROFUN_05630</name>
</gene>
<sequence length="165" mass="18935">MPGDTPDFLWKAKILTKYVQKHLLYAMKIRDGQSDQFCSEIEWMELISIHTDYVCEIDVTFSHEISGRYHSLAQSWVARPWVVPRSNAGEFYEIASVPIAHPDSSIFVQFMCCNFHKLNSILKHSASFCTLEYCLTDSVQCTKHVLSRCKEKHNTQGPPTCLLST</sequence>
<dbReference type="AlphaFoldDB" id="A0A2P6MUE0"/>
<evidence type="ECO:0000313" key="1">
    <source>
        <dbReference type="EMBL" id="PRP75319.1"/>
    </source>
</evidence>
<keyword evidence="2" id="KW-1185">Reference proteome</keyword>
<reference evidence="1 2" key="1">
    <citation type="journal article" date="2018" name="Genome Biol. Evol.">
        <title>Multiple Roots of Fruiting Body Formation in Amoebozoa.</title>
        <authorList>
            <person name="Hillmann F."/>
            <person name="Forbes G."/>
            <person name="Novohradska S."/>
            <person name="Ferling I."/>
            <person name="Riege K."/>
            <person name="Groth M."/>
            <person name="Westermann M."/>
            <person name="Marz M."/>
            <person name="Spaller T."/>
            <person name="Winckler T."/>
            <person name="Schaap P."/>
            <person name="Glockner G."/>
        </authorList>
    </citation>
    <scope>NUCLEOTIDE SEQUENCE [LARGE SCALE GENOMIC DNA]</scope>
    <source>
        <strain evidence="1 2">Jena</strain>
    </source>
</reference>
<comment type="caution">
    <text evidence="1">The sequence shown here is derived from an EMBL/GenBank/DDBJ whole genome shotgun (WGS) entry which is preliminary data.</text>
</comment>
<evidence type="ECO:0000313" key="2">
    <source>
        <dbReference type="Proteomes" id="UP000241769"/>
    </source>
</evidence>
<dbReference type="InParanoid" id="A0A2P6MUE0"/>
<dbReference type="Proteomes" id="UP000241769">
    <property type="component" value="Unassembled WGS sequence"/>
</dbReference>
<organism evidence="1 2">
    <name type="scientific">Planoprotostelium fungivorum</name>
    <dbReference type="NCBI Taxonomy" id="1890364"/>
    <lineage>
        <taxon>Eukaryota</taxon>
        <taxon>Amoebozoa</taxon>
        <taxon>Evosea</taxon>
        <taxon>Variosea</taxon>
        <taxon>Cavosteliida</taxon>
        <taxon>Cavosteliaceae</taxon>
        <taxon>Planoprotostelium</taxon>
    </lineage>
</organism>
<protein>
    <submittedName>
        <fullName evidence="1">Uncharacterized protein</fullName>
    </submittedName>
</protein>
<dbReference type="EMBL" id="MDYQ01000395">
    <property type="protein sequence ID" value="PRP75319.1"/>
    <property type="molecule type" value="Genomic_DNA"/>
</dbReference>
<proteinExistence type="predicted"/>